<sequence>MQAAPQQLSADERALVSDAVGDLTRRTGFPVAFGGILCGGEVAITAIRGARTGALDGLAVRPERGLGGRAITELRPRLASDYRTAKQITHDYDRYILGEGIGTLLAVPVVVAGRARGVLYGAAWSQWEVGGVAAAPAVDVAARLGRRLAELDAHDAAAKPTPETPSLPAPTLPPAHQEELRETYAELRRIAASVADGPLRSRLEQVERRLAGLSGMAASTPSEEPPVRLSPRETDVLACAALGATNADVAAQLGLREATVKAYLGAAMAKLDVSTRWAAVAKARRAGILP</sequence>
<dbReference type="Pfam" id="PF00196">
    <property type="entry name" value="GerE"/>
    <property type="match status" value="1"/>
</dbReference>
<evidence type="ECO:0000313" key="7">
    <source>
        <dbReference type="Proteomes" id="UP000422989"/>
    </source>
</evidence>
<keyword evidence="2" id="KW-0238">DNA-binding</keyword>
<dbReference type="PROSITE" id="PS00622">
    <property type="entry name" value="HTH_LUXR_1"/>
    <property type="match status" value="1"/>
</dbReference>
<dbReference type="PRINTS" id="PR00038">
    <property type="entry name" value="HTHLUXR"/>
</dbReference>
<dbReference type="RefSeq" id="WP_156243134.1">
    <property type="nucleotide sequence ID" value="NZ_BAAAZL010000003.1"/>
</dbReference>
<feature type="domain" description="HTH luxR-type" evidence="5">
    <location>
        <begin position="222"/>
        <end position="287"/>
    </location>
</feature>
<name>A0A6I6DU87_9MICO</name>
<dbReference type="InterPro" id="IPR016032">
    <property type="entry name" value="Sig_transdc_resp-reg_C-effctor"/>
</dbReference>
<keyword evidence="1" id="KW-0805">Transcription regulation</keyword>
<dbReference type="CDD" id="cd06170">
    <property type="entry name" value="LuxR_C_like"/>
    <property type="match status" value="1"/>
</dbReference>
<dbReference type="OrthoDB" id="4069167at2"/>
<proteinExistence type="predicted"/>
<dbReference type="KEGG" id="moj:D7D94_13580"/>
<gene>
    <name evidence="6" type="ORF">D7D94_13580</name>
</gene>
<dbReference type="PROSITE" id="PS50043">
    <property type="entry name" value="HTH_LUXR_2"/>
    <property type="match status" value="1"/>
</dbReference>
<keyword evidence="7" id="KW-1185">Reference proteome</keyword>
<dbReference type="Proteomes" id="UP000422989">
    <property type="component" value="Chromosome"/>
</dbReference>
<dbReference type="InterPro" id="IPR039420">
    <property type="entry name" value="WalR-like"/>
</dbReference>
<dbReference type="InterPro" id="IPR036388">
    <property type="entry name" value="WH-like_DNA-bd_sf"/>
</dbReference>
<evidence type="ECO:0000313" key="6">
    <source>
        <dbReference type="EMBL" id="QGU28585.1"/>
    </source>
</evidence>
<dbReference type="InterPro" id="IPR029016">
    <property type="entry name" value="GAF-like_dom_sf"/>
</dbReference>
<feature type="region of interest" description="Disordered" evidence="4">
    <location>
        <begin position="155"/>
        <end position="177"/>
    </location>
</feature>
<dbReference type="InterPro" id="IPR000792">
    <property type="entry name" value="Tscrpt_reg_LuxR_C"/>
</dbReference>
<evidence type="ECO:0000259" key="5">
    <source>
        <dbReference type="PROSITE" id="PS50043"/>
    </source>
</evidence>
<dbReference type="AlphaFoldDB" id="A0A6I6DU87"/>
<dbReference type="GO" id="GO:0003677">
    <property type="term" value="F:DNA binding"/>
    <property type="evidence" value="ECO:0007669"/>
    <property type="project" value="UniProtKB-KW"/>
</dbReference>
<accession>A0A6I6DU87</accession>
<dbReference type="Gene3D" id="3.30.450.40">
    <property type="match status" value="1"/>
</dbReference>
<evidence type="ECO:0000256" key="2">
    <source>
        <dbReference type="ARBA" id="ARBA00023125"/>
    </source>
</evidence>
<organism evidence="6 7">
    <name type="scientific">Microbacterium oryzae</name>
    <dbReference type="NCBI Taxonomy" id="743009"/>
    <lineage>
        <taxon>Bacteria</taxon>
        <taxon>Bacillati</taxon>
        <taxon>Actinomycetota</taxon>
        <taxon>Actinomycetes</taxon>
        <taxon>Micrococcales</taxon>
        <taxon>Microbacteriaceae</taxon>
        <taxon>Microbacterium</taxon>
    </lineage>
</organism>
<evidence type="ECO:0000256" key="4">
    <source>
        <dbReference type="SAM" id="MobiDB-lite"/>
    </source>
</evidence>
<protein>
    <submittedName>
        <fullName evidence="6">Helix-turn-helix transcriptional regulator</fullName>
    </submittedName>
</protein>
<keyword evidence="3" id="KW-0804">Transcription</keyword>
<reference evidence="6 7" key="1">
    <citation type="submission" date="2018-09" db="EMBL/GenBank/DDBJ databases">
        <title>Whole genome sequencing of Microbacterium oryzae strain MB-10T.</title>
        <authorList>
            <person name="Das S.K."/>
        </authorList>
    </citation>
    <scope>NUCLEOTIDE SEQUENCE [LARGE SCALE GENOMIC DNA]</scope>
    <source>
        <strain evidence="6 7">MB-10</strain>
    </source>
</reference>
<dbReference type="Gene3D" id="1.10.10.10">
    <property type="entry name" value="Winged helix-like DNA-binding domain superfamily/Winged helix DNA-binding domain"/>
    <property type="match status" value="1"/>
</dbReference>
<dbReference type="GO" id="GO:0006355">
    <property type="term" value="P:regulation of DNA-templated transcription"/>
    <property type="evidence" value="ECO:0007669"/>
    <property type="project" value="InterPro"/>
</dbReference>
<evidence type="ECO:0000256" key="1">
    <source>
        <dbReference type="ARBA" id="ARBA00023015"/>
    </source>
</evidence>
<dbReference type="SMART" id="SM00421">
    <property type="entry name" value="HTH_LUXR"/>
    <property type="match status" value="1"/>
</dbReference>
<evidence type="ECO:0000256" key="3">
    <source>
        <dbReference type="ARBA" id="ARBA00023163"/>
    </source>
</evidence>
<dbReference type="SUPFAM" id="SSF46894">
    <property type="entry name" value="C-terminal effector domain of the bipartite response regulators"/>
    <property type="match status" value="1"/>
</dbReference>
<dbReference type="PANTHER" id="PTHR43214:SF42">
    <property type="entry name" value="TRANSCRIPTIONAL REGULATORY PROTEIN DESR"/>
    <property type="match status" value="1"/>
</dbReference>
<dbReference type="PANTHER" id="PTHR43214">
    <property type="entry name" value="TWO-COMPONENT RESPONSE REGULATOR"/>
    <property type="match status" value="1"/>
</dbReference>
<dbReference type="EMBL" id="CP032550">
    <property type="protein sequence ID" value="QGU28585.1"/>
    <property type="molecule type" value="Genomic_DNA"/>
</dbReference>
<dbReference type="SUPFAM" id="SSF55781">
    <property type="entry name" value="GAF domain-like"/>
    <property type="match status" value="1"/>
</dbReference>
<feature type="compositionally biased region" description="Pro residues" evidence="4">
    <location>
        <begin position="162"/>
        <end position="173"/>
    </location>
</feature>